<dbReference type="EMBL" id="DXAM01000136">
    <property type="protein sequence ID" value="HJA05078.1"/>
    <property type="molecule type" value="Genomic_DNA"/>
</dbReference>
<keyword evidence="2" id="KW-0732">Signal</keyword>
<dbReference type="Proteomes" id="UP000824220">
    <property type="component" value="Unassembled WGS sequence"/>
</dbReference>
<dbReference type="InterPro" id="IPR036237">
    <property type="entry name" value="Xyl_isomerase-like_sf"/>
</dbReference>
<evidence type="ECO:0000313" key="4">
    <source>
        <dbReference type="EMBL" id="HJA05078.1"/>
    </source>
</evidence>
<dbReference type="AlphaFoldDB" id="A0A9D2H5S0"/>
<evidence type="ECO:0000259" key="3">
    <source>
        <dbReference type="Pfam" id="PF01261"/>
    </source>
</evidence>
<dbReference type="PROSITE" id="PS51318">
    <property type="entry name" value="TAT"/>
    <property type="match status" value="1"/>
</dbReference>
<proteinExistence type="predicted"/>
<keyword evidence="1" id="KW-0119">Carbohydrate metabolism</keyword>
<organism evidence="4 5">
    <name type="scientific">Candidatus Microbacterium stercoravium</name>
    <dbReference type="NCBI Taxonomy" id="2838697"/>
    <lineage>
        <taxon>Bacteria</taxon>
        <taxon>Bacillati</taxon>
        <taxon>Actinomycetota</taxon>
        <taxon>Actinomycetes</taxon>
        <taxon>Micrococcales</taxon>
        <taxon>Microbacteriaceae</taxon>
        <taxon>Microbacterium</taxon>
    </lineage>
</organism>
<comment type="caution">
    <text evidence="4">The sequence shown here is derived from an EMBL/GenBank/DDBJ whole genome shotgun (WGS) entry which is preliminary data.</text>
</comment>
<evidence type="ECO:0000256" key="2">
    <source>
        <dbReference type="SAM" id="SignalP"/>
    </source>
</evidence>
<reference evidence="4" key="1">
    <citation type="journal article" date="2021" name="PeerJ">
        <title>Extensive microbial diversity within the chicken gut microbiome revealed by metagenomics and culture.</title>
        <authorList>
            <person name="Gilroy R."/>
            <person name="Ravi A."/>
            <person name="Getino M."/>
            <person name="Pursley I."/>
            <person name="Horton D.L."/>
            <person name="Alikhan N.F."/>
            <person name="Baker D."/>
            <person name="Gharbi K."/>
            <person name="Hall N."/>
            <person name="Watson M."/>
            <person name="Adriaenssens E.M."/>
            <person name="Foster-Nyarko E."/>
            <person name="Jarju S."/>
            <person name="Secka A."/>
            <person name="Antonio M."/>
            <person name="Oren A."/>
            <person name="Chaudhuri R.R."/>
            <person name="La Ragione R."/>
            <person name="Hildebrand F."/>
            <person name="Pallen M.J."/>
        </authorList>
    </citation>
    <scope>NUCLEOTIDE SEQUENCE</scope>
    <source>
        <strain evidence="4">ChiHjej8B7-3636</strain>
    </source>
</reference>
<name>A0A9D2H5S0_9MICO</name>
<accession>A0A9D2H5S0</accession>
<keyword evidence="4" id="KW-0413">Isomerase</keyword>
<dbReference type="PANTHER" id="PTHR12110:SF41">
    <property type="entry name" value="INOSOSE DEHYDRATASE"/>
    <property type="match status" value="1"/>
</dbReference>
<feature type="chain" id="PRO_5039118028" evidence="2">
    <location>
        <begin position="31"/>
        <end position="323"/>
    </location>
</feature>
<sequence>MSRRTMLKALAASSVAVSAGSLIAGSAANAAVGPVQTGATTPLAGGSRLVPTNRIGIQLYTVRDKVQSEGFRAVFEELGDIGYSEIEFAGYGQGTGDISIPEIRQLLDDNGLRAVGSHVTLTPDTIDAEIEKALALGMPFLGQGGPITRGTTKAEWQEAAQTWGEMGEKARAAGIGLYIHNHSGEFQFTSDDPDTRVYDLLWDELKGTNVTFELDVYWAYVGQHLYPGFQPIDYVKADPRRFQMMHLKDGKVNEESDNGYDIIEFGAGDIPFQQFLSQLKSFRGRRYGMYEQDNAANVAEPGNDLNSLGNARRSYQQIAALRG</sequence>
<feature type="signal peptide" evidence="2">
    <location>
        <begin position="1"/>
        <end position="30"/>
    </location>
</feature>
<evidence type="ECO:0000256" key="1">
    <source>
        <dbReference type="ARBA" id="ARBA00023277"/>
    </source>
</evidence>
<dbReference type="Gene3D" id="3.20.20.150">
    <property type="entry name" value="Divalent-metal-dependent TIM barrel enzymes"/>
    <property type="match status" value="1"/>
</dbReference>
<dbReference type="SUPFAM" id="SSF51658">
    <property type="entry name" value="Xylose isomerase-like"/>
    <property type="match status" value="1"/>
</dbReference>
<dbReference type="GO" id="GO:0016853">
    <property type="term" value="F:isomerase activity"/>
    <property type="evidence" value="ECO:0007669"/>
    <property type="project" value="UniProtKB-KW"/>
</dbReference>
<dbReference type="InterPro" id="IPR013022">
    <property type="entry name" value="Xyl_isomerase-like_TIM-brl"/>
</dbReference>
<gene>
    <name evidence="4" type="ORF">H9800_09505</name>
</gene>
<dbReference type="InterPro" id="IPR050312">
    <property type="entry name" value="IolE/XylAMocC-like"/>
</dbReference>
<dbReference type="Pfam" id="PF01261">
    <property type="entry name" value="AP_endonuc_2"/>
    <property type="match status" value="1"/>
</dbReference>
<reference evidence="4" key="2">
    <citation type="submission" date="2021-04" db="EMBL/GenBank/DDBJ databases">
        <authorList>
            <person name="Gilroy R."/>
        </authorList>
    </citation>
    <scope>NUCLEOTIDE SEQUENCE</scope>
    <source>
        <strain evidence="4">ChiHjej8B7-3636</strain>
    </source>
</reference>
<dbReference type="InterPro" id="IPR006311">
    <property type="entry name" value="TAT_signal"/>
</dbReference>
<evidence type="ECO:0000313" key="5">
    <source>
        <dbReference type="Proteomes" id="UP000824220"/>
    </source>
</evidence>
<protein>
    <submittedName>
        <fullName evidence="4">Sugar phosphate isomerase/epimerase</fullName>
    </submittedName>
</protein>
<dbReference type="PANTHER" id="PTHR12110">
    <property type="entry name" value="HYDROXYPYRUVATE ISOMERASE"/>
    <property type="match status" value="1"/>
</dbReference>
<feature type="domain" description="Xylose isomerase-like TIM barrel" evidence="3">
    <location>
        <begin position="76"/>
        <end position="282"/>
    </location>
</feature>